<dbReference type="KEGG" id="dqu:106741134"/>
<evidence type="ECO:0000256" key="6">
    <source>
        <dbReference type="SAM" id="Phobius"/>
    </source>
</evidence>
<reference evidence="8" key="1">
    <citation type="submission" date="2025-08" db="UniProtKB">
        <authorList>
            <consortium name="RefSeq"/>
        </authorList>
    </citation>
    <scope>IDENTIFICATION</scope>
</reference>
<sequence>MSFHKFNPFTGRLKPATNFQPFYPLSPTALQKTEQMMIYDTIKTKPATITAKADYCTDKPRTLDPKMWAKYKHFQSDLKKPVYLMGGRKDKVLFGITVALIAVSTAQSLYIVFTKYVTLK</sequence>
<comment type="subcellular location">
    <subcellularLocation>
        <location evidence="1">Mitochondrion inner membrane</location>
    </subcellularLocation>
</comment>
<dbReference type="Proteomes" id="UP000515204">
    <property type="component" value="Unplaced"/>
</dbReference>
<dbReference type="OrthoDB" id="5966508at2759"/>
<keyword evidence="7" id="KW-1185">Reference proteome</keyword>
<keyword evidence="4" id="KW-0496">Mitochondrion</keyword>
<evidence type="ECO:0000256" key="5">
    <source>
        <dbReference type="ARBA" id="ARBA00023136"/>
    </source>
</evidence>
<gene>
    <name evidence="8" type="primary">LOC106741134</name>
</gene>
<accession>A0A6P3WQK3</accession>
<dbReference type="GO" id="GO:0045277">
    <property type="term" value="C:respiratory chain complex IV"/>
    <property type="evidence" value="ECO:0007669"/>
    <property type="project" value="InterPro"/>
</dbReference>
<evidence type="ECO:0000256" key="4">
    <source>
        <dbReference type="ARBA" id="ARBA00023128"/>
    </source>
</evidence>
<dbReference type="SUPFAM" id="SSF81419">
    <property type="entry name" value="Mitochondrial cytochrome c oxidase subunit VIIa"/>
    <property type="match status" value="1"/>
</dbReference>
<evidence type="ECO:0000256" key="3">
    <source>
        <dbReference type="ARBA" id="ARBA00022792"/>
    </source>
</evidence>
<evidence type="ECO:0000256" key="2">
    <source>
        <dbReference type="ARBA" id="ARBA00009331"/>
    </source>
</evidence>
<name>A0A6P3WQK3_DINQU</name>
<proteinExistence type="inferred from homology"/>
<evidence type="ECO:0000313" key="8">
    <source>
        <dbReference type="RefSeq" id="XP_014468311.1"/>
    </source>
</evidence>
<dbReference type="AlphaFoldDB" id="A0A6P3WQK3"/>
<dbReference type="InterPro" id="IPR039297">
    <property type="entry name" value="COX7a"/>
</dbReference>
<protein>
    <submittedName>
        <fullName evidence="8">Uncharacterized protein LOC106741134 isoform X1</fullName>
    </submittedName>
</protein>
<keyword evidence="6" id="KW-1133">Transmembrane helix</keyword>
<dbReference type="Pfam" id="PF02238">
    <property type="entry name" value="COX7a"/>
    <property type="match status" value="1"/>
</dbReference>
<dbReference type="GeneID" id="106741134"/>
<evidence type="ECO:0000313" key="7">
    <source>
        <dbReference type="Proteomes" id="UP000515204"/>
    </source>
</evidence>
<dbReference type="GO" id="GO:0006123">
    <property type="term" value="P:mitochondrial electron transport, cytochrome c to oxygen"/>
    <property type="evidence" value="ECO:0007669"/>
    <property type="project" value="InterPro"/>
</dbReference>
<comment type="similarity">
    <text evidence="2">Belongs to the cytochrome c oxidase VIIa family.</text>
</comment>
<feature type="transmembrane region" description="Helical" evidence="6">
    <location>
        <begin position="92"/>
        <end position="113"/>
    </location>
</feature>
<dbReference type="InterPro" id="IPR036539">
    <property type="entry name" value="Cyt_c_oxidase_su7a_sf"/>
</dbReference>
<evidence type="ECO:0000256" key="1">
    <source>
        <dbReference type="ARBA" id="ARBA00004273"/>
    </source>
</evidence>
<keyword evidence="5 6" id="KW-0472">Membrane</keyword>
<dbReference type="RefSeq" id="XP_014468311.1">
    <property type="nucleotide sequence ID" value="XM_014612825.1"/>
</dbReference>
<dbReference type="GO" id="GO:0005743">
    <property type="term" value="C:mitochondrial inner membrane"/>
    <property type="evidence" value="ECO:0007669"/>
    <property type="project" value="UniProtKB-SubCell"/>
</dbReference>
<keyword evidence="6" id="KW-0812">Transmembrane</keyword>
<organism evidence="7 8">
    <name type="scientific">Dinoponera quadriceps</name>
    <name type="common">South American ant</name>
    <dbReference type="NCBI Taxonomy" id="609295"/>
    <lineage>
        <taxon>Eukaryota</taxon>
        <taxon>Metazoa</taxon>
        <taxon>Ecdysozoa</taxon>
        <taxon>Arthropoda</taxon>
        <taxon>Hexapoda</taxon>
        <taxon>Insecta</taxon>
        <taxon>Pterygota</taxon>
        <taxon>Neoptera</taxon>
        <taxon>Endopterygota</taxon>
        <taxon>Hymenoptera</taxon>
        <taxon>Apocrita</taxon>
        <taxon>Aculeata</taxon>
        <taxon>Formicoidea</taxon>
        <taxon>Formicidae</taxon>
        <taxon>Ponerinae</taxon>
        <taxon>Ponerini</taxon>
        <taxon>Dinoponera</taxon>
    </lineage>
</organism>
<keyword evidence="3" id="KW-0999">Mitochondrion inner membrane</keyword>
<dbReference type="Gene3D" id="4.10.91.10">
    <property type="entry name" value="Cytochrome c oxidase, subunit VIIa"/>
    <property type="match status" value="1"/>
</dbReference>